<organism evidence="1 2">
    <name type="scientific">Caerostris extrusa</name>
    <name type="common">Bark spider</name>
    <name type="synonym">Caerostris bankana</name>
    <dbReference type="NCBI Taxonomy" id="172846"/>
    <lineage>
        <taxon>Eukaryota</taxon>
        <taxon>Metazoa</taxon>
        <taxon>Ecdysozoa</taxon>
        <taxon>Arthropoda</taxon>
        <taxon>Chelicerata</taxon>
        <taxon>Arachnida</taxon>
        <taxon>Araneae</taxon>
        <taxon>Araneomorphae</taxon>
        <taxon>Entelegynae</taxon>
        <taxon>Araneoidea</taxon>
        <taxon>Araneidae</taxon>
        <taxon>Caerostris</taxon>
    </lineage>
</organism>
<protein>
    <submittedName>
        <fullName evidence="1">Uncharacterized protein</fullName>
    </submittedName>
</protein>
<gene>
    <name evidence="1" type="ORF">CEXT_411621</name>
</gene>
<dbReference type="EMBL" id="BPLR01019451">
    <property type="protein sequence ID" value="GIX68018.1"/>
    <property type="molecule type" value="Genomic_DNA"/>
</dbReference>
<evidence type="ECO:0000313" key="2">
    <source>
        <dbReference type="Proteomes" id="UP001054945"/>
    </source>
</evidence>
<sequence length="82" mass="9144">MRECHIHLPIVVIGLETGISIEFPQLPCACRCSAPSQEEWRPLPFQGQVPEAQAIRDVRVAVKERELCSVLWTGLGAEKTSM</sequence>
<comment type="caution">
    <text evidence="1">The sequence shown here is derived from an EMBL/GenBank/DDBJ whole genome shotgun (WGS) entry which is preliminary data.</text>
</comment>
<proteinExistence type="predicted"/>
<keyword evidence="2" id="KW-1185">Reference proteome</keyword>
<reference evidence="1 2" key="1">
    <citation type="submission" date="2021-06" db="EMBL/GenBank/DDBJ databases">
        <title>Caerostris extrusa draft genome.</title>
        <authorList>
            <person name="Kono N."/>
            <person name="Arakawa K."/>
        </authorList>
    </citation>
    <scope>NUCLEOTIDE SEQUENCE [LARGE SCALE GENOMIC DNA]</scope>
</reference>
<evidence type="ECO:0000313" key="1">
    <source>
        <dbReference type="EMBL" id="GIX68018.1"/>
    </source>
</evidence>
<accession>A0AAV4M6N3</accession>
<name>A0AAV4M6N3_CAEEX</name>
<dbReference type="AlphaFoldDB" id="A0AAV4M6N3"/>
<dbReference type="Proteomes" id="UP001054945">
    <property type="component" value="Unassembled WGS sequence"/>
</dbReference>